<gene>
    <name evidence="2" type="ORF">J2S55_008869</name>
</gene>
<dbReference type="EMBL" id="JAUSRB010000002">
    <property type="protein sequence ID" value="MDP9869603.1"/>
    <property type="molecule type" value="Genomic_DNA"/>
</dbReference>
<dbReference type="Proteomes" id="UP001230426">
    <property type="component" value="Unassembled WGS sequence"/>
</dbReference>
<evidence type="ECO:0000313" key="2">
    <source>
        <dbReference type="EMBL" id="MDP9869603.1"/>
    </source>
</evidence>
<comment type="caution">
    <text evidence="2">The sequence shown here is derived from an EMBL/GenBank/DDBJ whole genome shotgun (WGS) entry which is preliminary data.</text>
</comment>
<organism evidence="2 3">
    <name type="scientific">Streptosporangium brasiliense</name>
    <dbReference type="NCBI Taxonomy" id="47480"/>
    <lineage>
        <taxon>Bacteria</taxon>
        <taxon>Bacillati</taxon>
        <taxon>Actinomycetota</taxon>
        <taxon>Actinomycetes</taxon>
        <taxon>Streptosporangiales</taxon>
        <taxon>Streptosporangiaceae</taxon>
        <taxon>Streptosporangium</taxon>
    </lineage>
</organism>
<proteinExistence type="predicted"/>
<accession>A0ABT9RKJ6</accession>
<protein>
    <submittedName>
        <fullName evidence="2">Uncharacterized protein</fullName>
    </submittedName>
</protein>
<keyword evidence="3" id="KW-1185">Reference proteome</keyword>
<feature type="region of interest" description="Disordered" evidence="1">
    <location>
        <begin position="31"/>
        <end position="57"/>
    </location>
</feature>
<evidence type="ECO:0000256" key="1">
    <source>
        <dbReference type="SAM" id="MobiDB-lite"/>
    </source>
</evidence>
<evidence type="ECO:0000313" key="3">
    <source>
        <dbReference type="Proteomes" id="UP001230426"/>
    </source>
</evidence>
<reference evidence="2 3" key="1">
    <citation type="submission" date="2023-07" db="EMBL/GenBank/DDBJ databases">
        <title>Sequencing the genomes of 1000 actinobacteria strains.</title>
        <authorList>
            <person name="Klenk H.-P."/>
        </authorList>
    </citation>
    <scope>NUCLEOTIDE SEQUENCE [LARGE SCALE GENOMIC DNA]</scope>
    <source>
        <strain evidence="2 3">DSM 44109</strain>
    </source>
</reference>
<name>A0ABT9RKJ6_9ACTN</name>
<sequence>MYVLIITGTGGEIGRTVGTAAVASLAAAALRQPTGREGGSGARHASGPMGPTWNRTR</sequence>